<feature type="chain" id="PRO_5015553632" evidence="2">
    <location>
        <begin position="19"/>
        <end position="398"/>
    </location>
</feature>
<gene>
    <name evidence="3" type="primary">tssJ</name>
    <name evidence="3" type="ORF">C4E15_17460</name>
</gene>
<dbReference type="EMBL" id="PREU01000007">
    <property type="protein sequence ID" value="PPA75126.1"/>
    <property type="molecule type" value="Genomic_DNA"/>
</dbReference>
<feature type="region of interest" description="Disordered" evidence="1">
    <location>
        <begin position="152"/>
        <end position="173"/>
    </location>
</feature>
<evidence type="ECO:0000313" key="4">
    <source>
        <dbReference type="Proteomes" id="UP000239990"/>
    </source>
</evidence>
<feature type="region of interest" description="Disordered" evidence="1">
    <location>
        <begin position="58"/>
        <end position="84"/>
    </location>
</feature>
<accession>A0A2S5GQB2</accession>
<dbReference type="AlphaFoldDB" id="A0A2S5GQB2"/>
<dbReference type="RefSeq" id="WP_104144386.1">
    <property type="nucleotide sequence ID" value="NZ_PREU01000007.1"/>
</dbReference>
<dbReference type="PANTHER" id="PTHR37625">
    <property type="entry name" value="OUTER MEMBRANE LIPOPROTEIN-RELATED"/>
    <property type="match status" value="1"/>
</dbReference>
<reference evidence="3 4" key="1">
    <citation type="submission" date="2018-02" db="EMBL/GenBank/DDBJ databases">
        <title>Draft Genome of Achromobacter spanius stain 6.</title>
        <authorList>
            <person name="Gunasekera T.S."/>
            <person name="Radwan O."/>
            <person name="Ruiz O.N."/>
        </authorList>
    </citation>
    <scope>NUCLEOTIDE SEQUENCE [LARGE SCALE GENOMIC DNA]</scope>
    <source>
        <strain evidence="3 4">6</strain>
    </source>
</reference>
<sequence>MKRLVVVVLLSTLLTACGTVGDVLSKTGQILMDPSIPIGPPDEQPSLVGLSLYAAADVNPNPASMPDDSADTGPDPASNREEGPLEVKLKSGDRQELIESLRSLLEELEEGRPSLHPLRRVDTGSSKLWRDPAEVAQETEAADVADAQGVEGVAGHAPPKSVPASGPSTGAVVTRDLTVPPGISAHYLPGRQFGSGRHVLEQGFSGVPLPLGGGLASAPATEAPGAMAPMGRAGDLGSGTGGDTGTGSGTGTGLGLGLGQYSRGATLPPADPAPPPRGAATPIAFRVLQLKDDSLLLNADPEQLAKDLKKALGSTYISQDDYVLQPGQFKFIDFARIDKDTRYVAIVADFHDQNGAVWKQAFRLEPNGRRYALLMTLHGNRVGIVDESFRASQPRSQP</sequence>
<dbReference type="Gene3D" id="2.60.40.4150">
    <property type="entry name" value="Type VI secretion system, lipoprotein SciN"/>
    <property type="match status" value="1"/>
</dbReference>
<dbReference type="PANTHER" id="PTHR37625:SF5">
    <property type="entry name" value="LIPOPROTEIN"/>
    <property type="match status" value="1"/>
</dbReference>
<proteinExistence type="predicted"/>
<keyword evidence="2" id="KW-0732">Signal</keyword>
<feature type="compositionally biased region" description="Gly residues" evidence="1">
    <location>
        <begin position="234"/>
        <end position="258"/>
    </location>
</feature>
<dbReference type="Pfam" id="PF12790">
    <property type="entry name" value="T6SS-SciN"/>
    <property type="match status" value="1"/>
</dbReference>
<dbReference type="OrthoDB" id="8655355at2"/>
<evidence type="ECO:0000256" key="2">
    <source>
        <dbReference type="SAM" id="SignalP"/>
    </source>
</evidence>
<evidence type="ECO:0000256" key="1">
    <source>
        <dbReference type="SAM" id="MobiDB-lite"/>
    </source>
</evidence>
<organism evidence="3 4">
    <name type="scientific">Achromobacter spanius</name>
    <dbReference type="NCBI Taxonomy" id="217203"/>
    <lineage>
        <taxon>Bacteria</taxon>
        <taxon>Pseudomonadati</taxon>
        <taxon>Pseudomonadota</taxon>
        <taxon>Betaproteobacteria</taxon>
        <taxon>Burkholderiales</taxon>
        <taxon>Alcaligenaceae</taxon>
        <taxon>Achromobacter</taxon>
    </lineage>
</organism>
<comment type="caution">
    <text evidence="3">The sequence shown here is derived from an EMBL/GenBank/DDBJ whole genome shotgun (WGS) entry which is preliminary data.</text>
</comment>
<dbReference type="PROSITE" id="PS51257">
    <property type="entry name" value="PROKAR_LIPOPROTEIN"/>
    <property type="match status" value="1"/>
</dbReference>
<name>A0A2S5GQB2_9BURK</name>
<feature type="compositionally biased region" description="Low complexity" evidence="1">
    <location>
        <begin position="223"/>
        <end position="233"/>
    </location>
</feature>
<dbReference type="InterPro" id="IPR038706">
    <property type="entry name" value="Type_VI_SciN-like_sf"/>
</dbReference>
<dbReference type="InterPro" id="IPR017734">
    <property type="entry name" value="T6SS_SciN"/>
</dbReference>
<keyword evidence="3" id="KW-0449">Lipoprotein</keyword>
<protein>
    <submittedName>
        <fullName evidence="3">Type VI secretion system lipoprotein TssJ</fullName>
    </submittedName>
</protein>
<feature type="signal peptide" evidence="2">
    <location>
        <begin position="1"/>
        <end position="18"/>
    </location>
</feature>
<dbReference type="Proteomes" id="UP000239990">
    <property type="component" value="Unassembled WGS sequence"/>
</dbReference>
<feature type="region of interest" description="Disordered" evidence="1">
    <location>
        <begin position="218"/>
        <end position="279"/>
    </location>
</feature>
<dbReference type="NCBIfam" id="TIGR03352">
    <property type="entry name" value="VI_chp_3"/>
    <property type="match status" value="1"/>
</dbReference>
<evidence type="ECO:0000313" key="3">
    <source>
        <dbReference type="EMBL" id="PPA75126.1"/>
    </source>
</evidence>